<evidence type="ECO:0000256" key="1">
    <source>
        <dbReference type="ARBA" id="ARBA00004167"/>
    </source>
</evidence>
<dbReference type="PANTHER" id="PTHR24269">
    <property type="entry name" value="KREMEN PROTEIN"/>
    <property type="match status" value="1"/>
</dbReference>
<comment type="subcellular location">
    <subcellularLocation>
        <location evidence="1">Membrane</location>
        <topology evidence="1">Single-pass membrane protein</topology>
    </subcellularLocation>
</comment>
<evidence type="ECO:0000256" key="2">
    <source>
        <dbReference type="ARBA" id="ARBA00006089"/>
    </source>
</evidence>
<evidence type="ECO:0000256" key="5">
    <source>
        <dbReference type="ARBA" id="ARBA00022989"/>
    </source>
</evidence>
<evidence type="ECO:0000256" key="7">
    <source>
        <dbReference type="ARBA" id="ARBA00023180"/>
    </source>
</evidence>
<dbReference type="GO" id="GO:0005886">
    <property type="term" value="C:plasma membrane"/>
    <property type="evidence" value="ECO:0007669"/>
    <property type="project" value="TreeGrafter"/>
</dbReference>
<evidence type="ECO:0000259" key="11">
    <source>
        <dbReference type="PROSITE" id="PS51212"/>
    </source>
</evidence>
<keyword evidence="5" id="KW-1133">Transmembrane helix</keyword>
<keyword evidence="3" id="KW-0812">Transmembrane</keyword>
<proteinExistence type="inferred from homology"/>
<feature type="chain" id="PRO_5040434751" evidence="9">
    <location>
        <begin position="21"/>
        <end position="906"/>
    </location>
</feature>
<protein>
    <submittedName>
        <fullName evidence="12">WSC domain-containing protein-like protein 5</fullName>
    </submittedName>
</protein>
<reference evidence="12" key="1">
    <citation type="journal article" date="2020" name="Mol. Plant Microbe Interact.">
        <title>Genome Sequence of the Biocontrol Agent Coniothyrium minitans strain Conio (IMI 134523).</title>
        <authorList>
            <person name="Patel D."/>
            <person name="Shittu T.A."/>
            <person name="Baroncelli R."/>
            <person name="Muthumeenakshi S."/>
            <person name="Osborne T.H."/>
            <person name="Janganan T.K."/>
            <person name="Sreenivasaprasad S."/>
        </authorList>
    </citation>
    <scope>NUCLEOTIDE SEQUENCE</scope>
    <source>
        <strain evidence="12">Conio</strain>
    </source>
</reference>
<dbReference type="Pfam" id="PF00141">
    <property type="entry name" value="peroxidase"/>
    <property type="match status" value="1"/>
</dbReference>
<evidence type="ECO:0000256" key="9">
    <source>
        <dbReference type="SAM" id="SignalP"/>
    </source>
</evidence>
<dbReference type="InterPro" id="IPR002016">
    <property type="entry name" value="Haem_peroxidase"/>
</dbReference>
<evidence type="ECO:0000256" key="4">
    <source>
        <dbReference type="ARBA" id="ARBA00022729"/>
    </source>
</evidence>
<feature type="signal peptide" evidence="9">
    <location>
        <begin position="1"/>
        <end position="20"/>
    </location>
</feature>
<dbReference type="InterPro" id="IPR051836">
    <property type="entry name" value="Kremen_rcpt"/>
</dbReference>
<evidence type="ECO:0000256" key="8">
    <source>
        <dbReference type="SAM" id="MobiDB-lite"/>
    </source>
</evidence>
<keyword evidence="13" id="KW-1185">Reference proteome</keyword>
<dbReference type="GO" id="GO:0004601">
    <property type="term" value="F:peroxidase activity"/>
    <property type="evidence" value="ECO:0007669"/>
    <property type="project" value="InterPro"/>
</dbReference>
<dbReference type="PANTHER" id="PTHR24269:SF16">
    <property type="entry name" value="PROTEIN SLG1"/>
    <property type="match status" value="1"/>
</dbReference>
<dbReference type="InterPro" id="IPR010255">
    <property type="entry name" value="Haem_peroxidase_sf"/>
</dbReference>
<comment type="caution">
    <text evidence="12">The sequence shown here is derived from an EMBL/GenBank/DDBJ whole genome shotgun (WGS) entry which is preliminary data.</text>
</comment>
<evidence type="ECO:0000256" key="6">
    <source>
        <dbReference type="ARBA" id="ARBA00023136"/>
    </source>
</evidence>
<keyword evidence="6" id="KW-0472">Membrane</keyword>
<dbReference type="InterPro" id="IPR002889">
    <property type="entry name" value="WSC_carb-bd"/>
</dbReference>
<keyword evidence="7" id="KW-0325">Glycoprotein</keyword>
<dbReference type="PROSITE" id="PS50873">
    <property type="entry name" value="PEROXIDASE_4"/>
    <property type="match status" value="1"/>
</dbReference>
<dbReference type="Proteomes" id="UP000756921">
    <property type="component" value="Unassembled WGS sequence"/>
</dbReference>
<feature type="domain" description="Plant heme peroxidase family profile" evidence="10">
    <location>
        <begin position="119"/>
        <end position="198"/>
    </location>
</feature>
<dbReference type="Pfam" id="PF01822">
    <property type="entry name" value="WSC"/>
    <property type="match status" value="3"/>
</dbReference>
<dbReference type="AlphaFoldDB" id="A0A9P6KJ04"/>
<gene>
    <name evidence="12" type="ORF">PMIN01_13253</name>
</gene>
<dbReference type="GO" id="GO:0006979">
    <property type="term" value="P:response to oxidative stress"/>
    <property type="evidence" value="ECO:0007669"/>
    <property type="project" value="InterPro"/>
</dbReference>
<keyword evidence="4 9" id="KW-0732">Signal</keyword>
<evidence type="ECO:0000313" key="12">
    <source>
        <dbReference type="EMBL" id="KAF9728873.1"/>
    </source>
</evidence>
<name>A0A9P6KJ04_9PLEO</name>
<dbReference type="OrthoDB" id="5985073at2759"/>
<feature type="domain" description="WSC" evidence="11">
    <location>
        <begin position="814"/>
        <end position="905"/>
    </location>
</feature>
<feature type="domain" description="WSC" evidence="11">
    <location>
        <begin position="606"/>
        <end position="697"/>
    </location>
</feature>
<feature type="domain" description="WSC" evidence="11">
    <location>
        <begin position="709"/>
        <end position="800"/>
    </location>
</feature>
<evidence type="ECO:0000259" key="10">
    <source>
        <dbReference type="PROSITE" id="PS50873"/>
    </source>
</evidence>
<evidence type="ECO:0000313" key="13">
    <source>
        <dbReference type="Proteomes" id="UP000756921"/>
    </source>
</evidence>
<dbReference type="EMBL" id="WJXW01000018">
    <property type="protein sequence ID" value="KAF9728873.1"/>
    <property type="molecule type" value="Genomic_DNA"/>
</dbReference>
<dbReference type="PRINTS" id="PR00462">
    <property type="entry name" value="LIGNINASE"/>
</dbReference>
<dbReference type="PROSITE" id="PS51212">
    <property type="entry name" value="WSC"/>
    <property type="match status" value="3"/>
</dbReference>
<organism evidence="12 13">
    <name type="scientific">Paraphaeosphaeria minitans</name>
    <dbReference type="NCBI Taxonomy" id="565426"/>
    <lineage>
        <taxon>Eukaryota</taxon>
        <taxon>Fungi</taxon>
        <taxon>Dikarya</taxon>
        <taxon>Ascomycota</taxon>
        <taxon>Pezizomycotina</taxon>
        <taxon>Dothideomycetes</taxon>
        <taxon>Pleosporomycetidae</taxon>
        <taxon>Pleosporales</taxon>
        <taxon>Massarineae</taxon>
        <taxon>Didymosphaeriaceae</taxon>
        <taxon>Paraphaeosphaeria</taxon>
    </lineage>
</organism>
<accession>A0A9P6KJ04</accession>
<dbReference type="SMART" id="SM00321">
    <property type="entry name" value="WSC"/>
    <property type="match status" value="3"/>
</dbReference>
<evidence type="ECO:0000256" key="3">
    <source>
        <dbReference type="ARBA" id="ARBA00022692"/>
    </source>
</evidence>
<feature type="region of interest" description="Disordered" evidence="8">
    <location>
        <begin position="525"/>
        <end position="598"/>
    </location>
</feature>
<dbReference type="Gene3D" id="1.10.420.10">
    <property type="entry name" value="Peroxidase, domain 2"/>
    <property type="match status" value="1"/>
</dbReference>
<comment type="similarity">
    <text evidence="2">Belongs to the peroxidase family. Ligninase subfamily.</text>
</comment>
<sequence>MHTRTLIIATLLARWQLALAATTWPAPIDELEDILFLNTGYRSLGLAAAVTPCSKGLQPRRVTAAEWLRTAFHDSISGNIYTGEGGLDGSIAWELDTQENEGNFAEDSVAAWAPFVSELTSLSDVIAAATYALTRSCSNASIAVRGGRIDATEAGPLGAVPQPQNAIGIFRNQFARMGLDDRGMIQFVACGHSIGGVHGADHPEITNQDLANFDTTPAILDNQIAAEYVSGTTLDPLIVGPSTKNTRNSDFKVFNADRNATIKSLAADAQLFASACQSIFQRMIDLVPAGTHLSDPITPYDVKPYVLQLTLLDGGSRLGFTGDIRVRTTQRGVSQVQLMYTDRNGVQAETPISTTSKGLATGFDDSFSFHSFSADLPADTSISLFKVLVIYTDSTQITFDNNGLGFPVQDTIIYQAPQSCLDSSGKLTVVAAVRNQTTPNLQALIKVPQASPNPVPSVSTTIVPMATQSVVGLYQLYSADLAFSPSVASPPVFGVFAGSVADARKGVSKLPTSCMTLAMPSQSSIQVSTSRSASKSSGTLSSSSPVVTTTKTPPSTAITSSSSVSTPTSNGTTTSASASSIPPTPGPTLSTSSASSVSLTPTSTTNFSFQGCYYDSLNPRALSAHSIADDIMTIDFCAVTCSQYHFFGLEYARECYCGNTLDATSTQQSLADCNMLCNGSSSQLCGGLYRISLYANNKYSAPVNPTIPGYDYKGCYSEGNITRALLGPAYSKANMTVEYCAQLCHGATYFGVEYGSECYCGATLQSSSVPQPPTDCSMICAGHPSTYCGGPSRLSLYLNTTSPRPLVVNPQIANYTYTGCFTDSVEARVLTDVYVADASMTVEKCAGTCAGYAWFGTEYGAECYCGGGLRNSSMKVAEGECGTVCGGSGGEFCGGGNRLSLYQRNG</sequence>
<dbReference type="InterPro" id="IPR001621">
    <property type="entry name" value="Ligninase"/>
</dbReference>
<dbReference type="GO" id="GO:0020037">
    <property type="term" value="F:heme binding"/>
    <property type="evidence" value="ECO:0007669"/>
    <property type="project" value="InterPro"/>
</dbReference>
<dbReference type="SUPFAM" id="SSF48113">
    <property type="entry name" value="Heme-dependent peroxidases"/>
    <property type="match status" value="1"/>
</dbReference>